<reference evidence="2 3" key="1">
    <citation type="submission" date="2015-03" db="EMBL/GenBank/DDBJ databases">
        <title>Luteipulveratus halotolerans sp. nov., a novel actinobacterium (Dermacoccaceae) from Sarawak, Malaysia.</title>
        <authorList>
            <person name="Juboi H."/>
            <person name="Basik A."/>
            <person name="Shamsul S.S."/>
            <person name="Arnold P."/>
            <person name="Schmitt E.K."/>
            <person name="Sanglier J.-J."/>
            <person name="Yeo T."/>
        </authorList>
    </citation>
    <scope>NUCLEOTIDE SEQUENCE [LARGE SCALE GENOMIC DNA]</scope>
    <source>
        <strain evidence="2 3">MN07-A0370</strain>
    </source>
</reference>
<sequence length="184" mass="18962">MTVVLALVGSLRADSTNRKIAELAQQIAPEGTEVRIAEGLGDVPFYNEDLDGEQAPASAVHLREQVAAADALLLVTPEYNGGLPAVLKNAIDWASRPYGQGSITGKPVAALGAAIGRFGGVWAHEDSLKSVRIAGGAAHEAPAGSFKSTEWTGSGHPQEQAEVVEAVTATLAKLVDEANQSVAA</sequence>
<dbReference type="PANTHER" id="PTHR30543:SF21">
    <property type="entry name" value="NAD(P)H-DEPENDENT FMN REDUCTASE LOT6"/>
    <property type="match status" value="1"/>
</dbReference>
<feature type="domain" description="NADPH-dependent FMN reductase-like" evidence="1">
    <location>
        <begin position="4"/>
        <end position="135"/>
    </location>
</feature>
<proteinExistence type="predicted"/>
<evidence type="ECO:0000313" key="2">
    <source>
        <dbReference type="EMBL" id="AKU17730.1"/>
    </source>
</evidence>
<dbReference type="KEGG" id="lmoi:VV02_20900"/>
<gene>
    <name evidence="2" type="ORF">VV02_20900</name>
</gene>
<dbReference type="PATRIC" id="fig|571913.6.peg.4238"/>
<dbReference type="InterPro" id="IPR050712">
    <property type="entry name" value="NAD(P)H-dep_reductase"/>
</dbReference>
<dbReference type="RefSeq" id="WP_052594685.1">
    <property type="nucleotide sequence ID" value="NZ_CP011112.1"/>
</dbReference>
<dbReference type="STRING" id="571913.VV02_20900"/>
<dbReference type="Gene3D" id="3.40.50.360">
    <property type="match status" value="1"/>
</dbReference>
<dbReference type="OrthoDB" id="9812295at2"/>
<dbReference type="InterPro" id="IPR029039">
    <property type="entry name" value="Flavoprotein-like_sf"/>
</dbReference>
<dbReference type="GO" id="GO:0010181">
    <property type="term" value="F:FMN binding"/>
    <property type="evidence" value="ECO:0007669"/>
    <property type="project" value="TreeGrafter"/>
</dbReference>
<dbReference type="GO" id="GO:0016491">
    <property type="term" value="F:oxidoreductase activity"/>
    <property type="evidence" value="ECO:0007669"/>
    <property type="project" value="InterPro"/>
</dbReference>
<dbReference type="Proteomes" id="UP000066480">
    <property type="component" value="Chromosome"/>
</dbReference>
<accession>A0A0K1JMC9</accession>
<dbReference type="AlphaFoldDB" id="A0A0K1JMC9"/>
<protein>
    <submittedName>
        <fullName evidence="2">FMN reductase</fullName>
    </submittedName>
</protein>
<dbReference type="Pfam" id="PF03358">
    <property type="entry name" value="FMN_red"/>
    <property type="match status" value="1"/>
</dbReference>
<dbReference type="GO" id="GO:0005829">
    <property type="term" value="C:cytosol"/>
    <property type="evidence" value="ECO:0007669"/>
    <property type="project" value="TreeGrafter"/>
</dbReference>
<evidence type="ECO:0000313" key="3">
    <source>
        <dbReference type="Proteomes" id="UP000066480"/>
    </source>
</evidence>
<dbReference type="SUPFAM" id="SSF52218">
    <property type="entry name" value="Flavoproteins"/>
    <property type="match status" value="1"/>
</dbReference>
<dbReference type="InterPro" id="IPR005025">
    <property type="entry name" value="FMN_Rdtase-like_dom"/>
</dbReference>
<keyword evidence="3" id="KW-1185">Reference proteome</keyword>
<name>A0A0K1JMC9_9MICO</name>
<evidence type="ECO:0000259" key="1">
    <source>
        <dbReference type="Pfam" id="PF03358"/>
    </source>
</evidence>
<dbReference type="PANTHER" id="PTHR30543">
    <property type="entry name" value="CHROMATE REDUCTASE"/>
    <property type="match status" value="1"/>
</dbReference>
<dbReference type="EMBL" id="CP011112">
    <property type="protein sequence ID" value="AKU17730.1"/>
    <property type="molecule type" value="Genomic_DNA"/>
</dbReference>
<organism evidence="2 3">
    <name type="scientific">Luteipulveratus mongoliensis</name>
    <dbReference type="NCBI Taxonomy" id="571913"/>
    <lineage>
        <taxon>Bacteria</taxon>
        <taxon>Bacillati</taxon>
        <taxon>Actinomycetota</taxon>
        <taxon>Actinomycetes</taxon>
        <taxon>Micrococcales</taxon>
        <taxon>Dermacoccaceae</taxon>
        <taxon>Luteipulveratus</taxon>
    </lineage>
</organism>